<dbReference type="PANTHER" id="PTHR36869:SF1">
    <property type="entry name" value="CHROMOSOME 16 OPEN READING FRAME 46"/>
    <property type="match status" value="1"/>
</dbReference>
<accession>A0A0N8JWT0</accession>
<name>A0A0N8JWT0_SCLFO</name>
<feature type="region of interest" description="Disordered" evidence="1">
    <location>
        <begin position="1"/>
        <end position="24"/>
    </location>
</feature>
<gene>
    <name evidence="2" type="ORF">Z043_120068</name>
</gene>
<dbReference type="Proteomes" id="UP000034805">
    <property type="component" value="Unassembled WGS sequence"/>
</dbReference>
<evidence type="ECO:0000313" key="2">
    <source>
        <dbReference type="EMBL" id="KPP61793.1"/>
    </source>
</evidence>
<reference evidence="2 3" key="1">
    <citation type="submission" date="2015-08" db="EMBL/GenBank/DDBJ databases">
        <title>The genome of the Asian arowana (Scleropages formosus).</title>
        <authorList>
            <person name="Tan M.H."/>
            <person name="Gan H.M."/>
            <person name="Croft L.J."/>
            <person name="Austin C.M."/>
        </authorList>
    </citation>
    <scope>NUCLEOTIDE SEQUENCE [LARGE SCALE GENOMIC DNA]</scope>
    <source>
        <strain evidence="2">Aro1</strain>
    </source>
</reference>
<dbReference type="AlphaFoldDB" id="A0A0N8JWT0"/>
<sequence length="357" mass="38657">MSVFTPALSAPPDDDDERSVEADAGRYRADRVSVAALLRISEESGVTEEGPYEWSVESGWDEAIQGWAQCPPLSCLFHTQRKGKKCKTEEKDFHCLLCIDAMLMERPDSEHLGDTAAKSFKSNPSPTEDPRPKGFTASALLARKGSSQHVGFGYRETEEQILGASENAGEQVDSLYRTAEGGQLHLLEETPLQMYNVATQWPLVRDTCHNVAQTINGFSILPAVRPAGSCNPRSPSTPEKSETTFGRATAHRLAAEAGPPATGEKAGAERSQEITADMLAGTAASENGTRPLPCSWPLHPGRNLLTTFSVCVPKGEEPPFSSLVGTVPRVIYPFGRYVKQEDLSTVAGGNGQSQKFY</sequence>
<feature type="region of interest" description="Disordered" evidence="1">
    <location>
        <begin position="113"/>
        <end position="134"/>
    </location>
</feature>
<dbReference type="InterPro" id="IPR027836">
    <property type="entry name" value="DUF4529"/>
</dbReference>
<feature type="non-terminal residue" evidence="2">
    <location>
        <position position="357"/>
    </location>
</feature>
<dbReference type="Pfam" id="PF15032">
    <property type="entry name" value="DUF4529"/>
    <property type="match status" value="1"/>
</dbReference>
<evidence type="ECO:0000256" key="1">
    <source>
        <dbReference type="SAM" id="MobiDB-lite"/>
    </source>
</evidence>
<organism evidence="2 3">
    <name type="scientific">Scleropages formosus</name>
    <name type="common">Asian bonytongue</name>
    <name type="synonym">Osteoglossum formosum</name>
    <dbReference type="NCBI Taxonomy" id="113540"/>
    <lineage>
        <taxon>Eukaryota</taxon>
        <taxon>Metazoa</taxon>
        <taxon>Chordata</taxon>
        <taxon>Craniata</taxon>
        <taxon>Vertebrata</taxon>
        <taxon>Euteleostomi</taxon>
        <taxon>Actinopterygii</taxon>
        <taxon>Neopterygii</taxon>
        <taxon>Teleostei</taxon>
        <taxon>Osteoglossocephala</taxon>
        <taxon>Osteoglossomorpha</taxon>
        <taxon>Osteoglossiformes</taxon>
        <taxon>Osteoglossidae</taxon>
        <taxon>Scleropages</taxon>
    </lineage>
</organism>
<proteinExistence type="predicted"/>
<comment type="caution">
    <text evidence="2">The sequence shown here is derived from an EMBL/GenBank/DDBJ whole genome shotgun (WGS) entry which is preliminary data.</text>
</comment>
<protein>
    <submittedName>
        <fullName evidence="2">Uncharacterized protein</fullName>
    </submittedName>
</protein>
<evidence type="ECO:0000313" key="3">
    <source>
        <dbReference type="Proteomes" id="UP000034805"/>
    </source>
</evidence>
<dbReference type="EMBL" id="JARO02009300">
    <property type="protein sequence ID" value="KPP61793.1"/>
    <property type="molecule type" value="Genomic_DNA"/>
</dbReference>
<dbReference type="PANTHER" id="PTHR36869">
    <property type="entry name" value="CHROMOSOME 16 OPEN READING FRAME 46"/>
    <property type="match status" value="1"/>
</dbReference>